<dbReference type="Pfam" id="PF13086">
    <property type="entry name" value="AAA_11"/>
    <property type="match status" value="2"/>
</dbReference>
<evidence type="ECO:0000256" key="1">
    <source>
        <dbReference type="ARBA" id="ARBA00004496"/>
    </source>
</evidence>
<name>A0ABM1M2B2_NICVS</name>
<evidence type="ECO:0000259" key="11">
    <source>
        <dbReference type="Pfam" id="PF13086"/>
    </source>
</evidence>
<dbReference type="InterPro" id="IPR049080">
    <property type="entry name" value="MOV-10-like_beta-barrel"/>
</dbReference>
<evidence type="ECO:0000256" key="6">
    <source>
        <dbReference type="ARBA" id="ARBA00022801"/>
    </source>
</evidence>
<evidence type="ECO:0000313" key="15">
    <source>
        <dbReference type="RefSeq" id="XP_017768712.1"/>
    </source>
</evidence>
<dbReference type="Gene3D" id="3.40.50.300">
    <property type="entry name" value="P-loop containing nucleotide triphosphate hydrolases"/>
    <property type="match status" value="2"/>
</dbReference>
<evidence type="ECO:0000256" key="8">
    <source>
        <dbReference type="ARBA" id="ARBA00022840"/>
    </source>
</evidence>
<dbReference type="Pfam" id="PF21634">
    <property type="entry name" value="MOV-10_beta-barrel"/>
    <property type="match status" value="1"/>
</dbReference>
<evidence type="ECO:0000259" key="13">
    <source>
        <dbReference type="Pfam" id="PF21634"/>
    </source>
</evidence>
<dbReference type="CDD" id="cd18038">
    <property type="entry name" value="DEXXQc_Helz-like"/>
    <property type="match status" value="1"/>
</dbReference>
<gene>
    <name evidence="15" type="primary">LOC108556912</name>
</gene>
<evidence type="ECO:0000259" key="12">
    <source>
        <dbReference type="Pfam" id="PF13087"/>
    </source>
</evidence>
<evidence type="ECO:0000256" key="2">
    <source>
        <dbReference type="ARBA" id="ARBA00005601"/>
    </source>
</evidence>
<sequence length="896" mass="102178">MTTRNEGNVKICSCCGKYDEVHFEVHKQSVQHAFNFTLKSFHKYKKPLVKDRHGFNITCSLLGEKETTSYDGRKGRFTVKLTPERFNLRSKTLKFLFKLNNSSGCDSEYVVTMLHPHRYFSVEEKSGHNILILPKGETRSSTVTISEEDIDVGSFKMPIKFTINTHQEGVCDFDIYREIVIYINEEAQEDDTTSKSFQSIQWSNIDKEIPSLKSSNISSVYCIPEDIEKILKHGLVQSGNLTTKEELDRCDIVQVLNRLSRENYRNYFHYLLWLDETASALGLMHYNMSNVTMVAKKHLLILEIPGLAEKRPSVIVGDIIKIRLHNDHKVFSGMVANVNDQTVIIDHVHHAFVDFIKKHDNIELDVSFTLSRLLYERMHNAVHNCANKMDILFPVIKDAIKMDIEFPMIPGANNNTTTIPRLSRDLLFQKDIIGSNHEQRCAVENILAGSSGIAPYIIYGPPGTGKTVTIVEAILQITRKYPKRKILVCASSNRACDMLTMKLANFCSTKELYRVQSTNSRPGNTIDETVRNYSNMIDDTFTMVTSKDLMKYNIVVSTLHLIGKFKVGYNPDHLFIDEAAQATEPETCIPIGILQGVSQVVLAGDPKQLGPVVSSQVANRYGLAVSLMDRLMKENPLYMPLRKRPTLRYNERFLTMLLQNYRSHSDIIHIPNKLFYGNSLQPMPITADQLSSYCVSARVCCNSGNRWKPSSVEFCGVSSKEERNGSSPSYFNSAEKYMVVKYVKCLLTTLKDQFDIKPSDIGIISPYIRQVHKIRMALENCEIKGVEVGTTETFQGSEKRIIIISTVRAQHSLLKFDSKYKLGFVNNERRFNVAITRAKSKLIIVGNPTVLGYDRRCWSELIEYTEDMGSYFGAPYMPRNEFTRREIIKRIKNLKA</sequence>
<keyword evidence="5" id="KW-0547">Nucleotide-binding</keyword>
<dbReference type="EC" id="3.6.4.13" evidence="3"/>
<organism evidence="14 15">
    <name type="scientific">Nicrophorus vespilloides</name>
    <name type="common">Boreal carrion beetle</name>
    <dbReference type="NCBI Taxonomy" id="110193"/>
    <lineage>
        <taxon>Eukaryota</taxon>
        <taxon>Metazoa</taxon>
        <taxon>Ecdysozoa</taxon>
        <taxon>Arthropoda</taxon>
        <taxon>Hexapoda</taxon>
        <taxon>Insecta</taxon>
        <taxon>Pterygota</taxon>
        <taxon>Neoptera</taxon>
        <taxon>Endopterygota</taxon>
        <taxon>Coleoptera</taxon>
        <taxon>Polyphaga</taxon>
        <taxon>Staphyliniformia</taxon>
        <taxon>Silphidae</taxon>
        <taxon>Nicrophorinae</taxon>
        <taxon>Nicrophorus</taxon>
    </lineage>
</organism>
<feature type="domain" description="DNA2/NAM7 helicase helicase" evidence="11">
    <location>
        <begin position="435"/>
        <end position="516"/>
    </location>
</feature>
<evidence type="ECO:0000256" key="5">
    <source>
        <dbReference type="ARBA" id="ARBA00022741"/>
    </source>
</evidence>
<dbReference type="CDD" id="cd18808">
    <property type="entry name" value="SF1_C_Upf1"/>
    <property type="match status" value="1"/>
</dbReference>
<dbReference type="RefSeq" id="XP_017768712.1">
    <property type="nucleotide sequence ID" value="XM_017913223.1"/>
</dbReference>
<keyword evidence="8" id="KW-0067">ATP-binding</keyword>
<feature type="domain" description="DNA2/NAM7 helicase-like C-terminal" evidence="12">
    <location>
        <begin position="624"/>
        <end position="848"/>
    </location>
</feature>
<dbReference type="InterPro" id="IPR041679">
    <property type="entry name" value="DNA2/NAM7-like_C"/>
</dbReference>
<dbReference type="InterPro" id="IPR027417">
    <property type="entry name" value="P-loop_NTPase"/>
</dbReference>
<comment type="subcellular location">
    <subcellularLocation>
        <location evidence="1">Cytoplasm</location>
    </subcellularLocation>
</comment>
<keyword evidence="9" id="KW-0943">RNA-mediated gene silencing</keyword>
<evidence type="ECO:0000313" key="14">
    <source>
        <dbReference type="Proteomes" id="UP000695000"/>
    </source>
</evidence>
<comment type="similarity">
    <text evidence="2">Belongs to the DNA2/NAM7 helicase family. SDE3 subfamily.</text>
</comment>
<dbReference type="GO" id="GO:0004386">
    <property type="term" value="F:helicase activity"/>
    <property type="evidence" value="ECO:0007669"/>
    <property type="project" value="UniProtKB-KW"/>
</dbReference>
<accession>A0ABM1M2B2</accession>
<dbReference type="PANTHER" id="PTHR45418:SF1">
    <property type="entry name" value="CANCER_TESTIS ANTIGEN 55"/>
    <property type="match status" value="1"/>
</dbReference>
<evidence type="ECO:0000256" key="4">
    <source>
        <dbReference type="ARBA" id="ARBA00022490"/>
    </source>
</evidence>
<evidence type="ECO:0000256" key="10">
    <source>
        <dbReference type="ARBA" id="ARBA00047984"/>
    </source>
</evidence>
<keyword evidence="14" id="KW-1185">Reference proteome</keyword>
<dbReference type="PANTHER" id="PTHR45418">
    <property type="entry name" value="CANCER/TESTIS ANTIGEN 55"/>
    <property type="match status" value="1"/>
</dbReference>
<evidence type="ECO:0000256" key="7">
    <source>
        <dbReference type="ARBA" id="ARBA00022806"/>
    </source>
</evidence>
<dbReference type="InterPro" id="IPR047187">
    <property type="entry name" value="SF1_C_Upf1"/>
</dbReference>
<dbReference type="GeneID" id="108556912"/>
<dbReference type="InterPro" id="IPR026122">
    <property type="entry name" value="MOV-10/SDE3_DEXXQ/H-box"/>
</dbReference>
<evidence type="ECO:0000256" key="9">
    <source>
        <dbReference type="ARBA" id="ARBA00023158"/>
    </source>
</evidence>
<dbReference type="SUPFAM" id="SSF52540">
    <property type="entry name" value="P-loop containing nucleoside triphosphate hydrolases"/>
    <property type="match status" value="1"/>
</dbReference>
<keyword evidence="7 15" id="KW-0347">Helicase</keyword>
<keyword evidence="6" id="KW-0378">Hydrolase</keyword>
<comment type="catalytic activity">
    <reaction evidence="10">
        <text>ATP + H2O = ADP + phosphate + H(+)</text>
        <dbReference type="Rhea" id="RHEA:13065"/>
        <dbReference type="ChEBI" id="CHEBI:15377"/>
        <dbReference type="ChEBI" id="CHEBI:15378"/>
        <dbReference type="ChEBI" id="CHEBI:30616"/>
        <dbReference type="ChEBI" id="CHEBI:43474"/>
        <dbReference type="ChEBI" id="CHEBI:456216"/>
        <dbReference type="EC" id="3.6.4.13"/>
    </reaction>
</comment>
<feature type="domain" description="DNA2/NAM7 helicase helicase" evidence="11">
    <location>
        <begin position="519"/>
        <end position="616"/>
    </location>
</feature>
<dbReference type="Proteomes" id="UP000695000">
    <property type="component" value="Unplaced"/>
</dbReference>
<evidence type="ECO:0000256" key="3">
    <source>
        <dbReference type="ARBA" id="ARBA00012552"/>
    </source>
</evidence>
<keyword evidence="4" id="KW-0963">Cytoplasm</keyword>
<proteinExistence type="inferred from homology"/>
<dbReference type="Pfam" id="PF13087">
    <property type="entry name" value="AAA_12"/>
    <property type="match status" value="1"/>
</dbReference>
<reference evidence="15" key="1">
    <citation type="submission" date="2025-08" db="UniProtKB">
        <authorList>
            <consortium name="RefSeq"/>
        </authorList>
    </citation>
    <scope>IDENTIFICATION</scope>
    <source>
        <tissue evidence="15">Whole Larva</tissue>
    </source>
</reference>
<feature type="domain" description="Helicase MOV-10-like beta-barrel" evidence="13">
    <location>
        <begin position="286"/>
        <end position="358"/>
    </location>
</feature>
<dbReference type="InterPro" id="IPR041677">
    <property type="entry name" value="DNA2/NAM7_AAA_11"/>
</dbReference>
<protein>
    <recommendedName>
        <fullName evidence="3">RNA helicase</fullName>
        <ecNumber evidence="3">3.6.4.13</ecNumber>
    </recommendedName>
</protein>